<organism evidence="1 2">
    <name type="scientific">Symbiodinium necroappetens</name>
    <dbReference type="NCBI Taxonomy" id="1628268"/>
    <lineage>
        <taxon>Eukaryota</taxon>
        <taxon>Sar</taxon>
        <taxon>Alveolata</taxon>
        <taxon>Dinophyceae</taxon>
        <taxon>Suessiales</taxon>
        <taxon>Symbiodiniaceae</taxon>
        <taxon>Symbiodinium</taxon>
    </lineage>
</organism>
<proteinExistence type="predicted"/>
<keyword evidence="2" id="KW-1185">Reference proteome</keyword>
<comment type="caution">
    <text evidence="1">The sequence shown here is derived from an EMBL/GenBank/DDBJ whole genome shotgun (WGS) entry which is preliminary data.</text>
</comment>
<evidence type="ECO:0000313" key="2">
    <source>
        <dbReference type="Proteomes" id="UP000601435"/>
    </source>
</evidence>
<protein>
    <submittedName>
        <fullName evidence="1">Uncharacterized protein</fullName>
    </submittedName>
</protein>
<dbReference type="AlphaFoldDB" id="A0A813CE37"/>
<dbReference type="OrthoDB" id="10616692at2759"/>
<accession>A0A813CE37</accession>
<dbReference type="Proteomes" id="UP000601435">
    <property type="component" value="Unassembled WGS sequence"/>
</dbReference>
<gene>
    <name evidence="1" type="ORF">SNEC2469_LOCUS34262</name>
</gene>
<reference evidence="1" key="1">
    <citation type="submission" date="2021-02" db="EMBL/GenBank/DDBJ databases">
        <authorList>
            <person name="Dougan E. K."/>
            <person name="Rhodes N."/>
            <person name="Thang M."/>
            <person name="Chan C."/>
        </authorList>
    </citation>
    <scope>NUCLEOTIDE SEQUENCE</scope>
</reference>
<evidence type="ECO:0000313" key="1">
    <source>
        <dbReference type="EMBL" id="CAE7941382.1"/>
    </source>
</evidence>
<name>A0A813CE37_9DINO</name>
<feature type="non-terminal residue" evidence="1">
    <location>
        <position position="101"/>
    </location>
</feature>
<sequence length="101" mass="10958">MELLGLVESRVETPLIYVYIFGRVDSQRNPSKDRPCDVHGSLGLSHVKGLLLSLKQPVYGVALGEIGSAGTSLLEVCDFAISERHIKGTPTRVLQPGEIDI</sequence>
<dbReference type="EMBL" id="CAJNJA010093767">
    <property type="protein sequence ID" value="CAE7941382.1"/>
    <property type="molecule type" value="Genomic_DNA"/>
</dbReference>